<dbReference type="KEGG" id="crq:GCK72_018946"/>
<evidence type="ECO:0000256" key="1">
    <source>
        <dbReference type="SAM" id="Phobius"/>
    </source>
</evidence>
<dbReference type="GeneID" id="9824486"/>
<sequence>MSFTRDPNETFDKIYSGLERCCSSLKHVVRASETLKDMGQKYWKSFIDMIQANQKSLIFIILFVAVAVIISVFLVVPLSSSLEKHIKQRSECSSLASAVDSRLENFKKVFDKLDIPSHKQYLYNTCELLTDYYIALQSCNNINKEQLKEKTQTLNECCYSRKYQYASKEKRINLEKRTIEFGEKLKHLDFDENDEVKEFKRSYDALNDCTRTLGHFEAMQDEETKKAFASYIYSLRM</sequence>
<keyword evidence="1" id="KW-0472">Membrane</keyword>
<evidence type="ECO:0000313" key="4">
    <source>
        <dbReference type="Proteomes" id="UP000483820"/>
    </source>
</evidence>
<dbReference type="CTD" id="9824486"/>
<dbReference type="Proteomes" id="UP000483820">
    <property type="component" value="Chromosome V"/>
</dbReference>
<keyword evidence="1" id="KW-0812">Transmembrane</keyword>
<gene>
    <name evidence="3" type="ORF">GCK72_018946</name>
</gene>
<protein>
    <recommendedName>
        <fullName evidence="2">T20D4.11-like domain-containing protein</fullName>
    </recommendedName>
</protein>
<accession>A0A6A5GCE0</accession>
<dbReference type="Pfam" id="PF01579">
    <property type="entry name" value="DUF19"/>
    <property type="match status" value="1"/>
</dbReference>
<evidence type="ECO:0000259" key="2">
    <source>
        <dbReference type="Pfam" id="PF01579"/>
    </source>
</evidence>
<evidence type="ECO:0000313" key="3">
    <source>
        <dbReference type="EMBL" id="KAF1752391.1"/>
    </source>
</evidence>
<reference evidence="3 4" key="1">
    <citation type="submission" date="2019-12" db="EMBL/GenBank/DDBJ databases">
        <title>Chromosome-level assembly of the Caenorhabditis remanei genome.</title>
        <authorList>
            <person name="Teterina A.A."/>
            <person name="Willis J.H."/>
            <person name="Phillips P.C."/>
        </authorList>
    </citation>
    <scope>NUCLEOTIDE SEQUENCE [LARGE SCALE GENOMIC DNA]</scope>
    <source>
        <strain evidence="3 4">PX506</strain>
        <tissue evidence="3">Whole organism</tissue>
    </source>
</reference>
<dbReference type="AlphaFoldDB" id="A0A6A5GCE0"/>
<dbReference type="EMBL" id="WUAV01000005">
    <property type="protein sequence ID" value="KAF1752391.1"/>
    <property type="molecule type" value="Genomic_DNA"/>
</dbReference>
<organism evidence="3 4">
    <name type="scientific">Caenorhabditis remanei</name>
    <name type="common">Caenorhabditis vulgaris</name>
    <dbReference type="NCBI Taxonomy" id="31234"/>
    <lineage>
        <taxon>Eukaryota</taxon>
        <taxon>Metazoa</taxon>
        <taxon>Ecdysozoa</taxon>
        <taxon>Nematoda</taxon>
        <taxon>Chromadorea</taxon>
        <taxon>Rhabditida</taxon>
        <taxon>Rhabditina</taxon>
        <taxon>Rhabditomorpha</taxon>
        <taxon>Rhabditoidea</taxon>
        <taxon>Rhabditidae</taxon>
        <taxon>Peloderinae</taxon>
        <taxon>Caenorhabditis</taxon>
    </lineage>
</organism>
<feature type="transmembrane region" description="Helical" evidence="1">
    <location>
        <begin position="57"/>
        <end position="79"/>
    </location>
</feature>
<comment type="caution">
    <text evidence="3">The sequence shown here is derived from an EMBL/GenBank/DDBJ whole genome shotgun (WGS) entry which is preliminary data.</text>
</comment>
<dbReference type="RefSeq" id="XP_003110530.2">
    <property type="nucleotide sequence ID" value="XM_003110482.2"/>
</dbReference>
<feature type="domain" description="T20D4.11-like" evidence="2">
    <location>
        <begin position="176"/>
        <end position="231"/>
    </location>
</feature>
<proteinExistence type="predicted"/>
<dbReference type="InterPro" id="IPR002542">
    <property type="entry name" value="T20D4.11-like_dom"/>
</dbReference>
<name>A0A6A5GCE0_CAERE</name>
<keyword evidence="1" id="KW-1133">Transmembrane helix</keyword>